<evidence type="ECO:0000256" key="1">
    <source>
        <dbReference type="SAM" id="MobiDB-lite"/>
    </source>
</evidence>
<feature type="compositionally biased region" description="Low complexity" evidence="1">
    <location>
        <begin position="86"/>
        <end position="122"/>
    </location>
</feature>
<feature type="chain" id="PRO_5015652897" evidence="2">
    <location>
        <begin position="28"/>
        <end position="122"/>
    </location>
</feature>
<evidence type="ECO:0000313" key="3">
    <source>
        <dbReference type="EMBL" id="PRQ09383.1"/>
    </source>
</evidence>
<protein>
    <submittedName>
        <fullName evidence="3">Uncharacterized protein</fullName>
    </submittedName>
</protein>
<organism evidence="3 4">
    <name type="scientific">Enhygromyxa salina</name>
    <dbReference type="NCBI Taxonomy" id="215803"/>
    <lineage>
        <taxon>Bacteria</taxon>
        <taxon>Pseudomonadati</taxon>
        <taxon>Myxococcota</taxon>
        <taxon>Polyangia</taxon>
        <taxon>Nannocystales</taxon>
        <taxon>Nannocystaceae</taxon>
        <taxon>Enhygromyxa</taxon>
    </lineage>
</organism>
<gene>
    <name evidence="3" type="ORF">ENSA7_09100</name>
</gene>
<dbReference type="Proteomes" id="UP000238823">
    <property type="component" value="Unassembled WGS sequence"/>
</dbReference>
<name>A0A2S9YWC4_9BACT</name>
<evidence type="ECO:0000256" key="2">
    <source>
        <dbReference type="SAM" id="SignalP"/>
    </source>
</evidence>
<dbReference type="RefSeq" id="WP_181233144.1">
    <property type="nucleotide sequence ID" value="NZ_PVNL01000026.1"/>
</dbReference>
<feature type="region of interest" description="Disordered" evidence="1">
    <location>
        <begin position="69"/>
        <end position="122"/>
    </location>
</feature>
<evidence type="ECO:0000313" key="4">
    <source>
        <dbReference type="Proteomes" id="UP000238823"/>
    </source>
</evidence>
<reference evidence="3 4" key="1">
    <citation type="submission" date="2018-03" db="EMBL/GenBank/DDBJ databases">
        <title>Draft Genome Sequences of the Obligatory Marine Myxobacteria Enhygromyxa salina SWB007.</title>
        <authorList>
            <person name="Poehlein A."/>
            <person name="Moghaddam J.A."/>
            <person name="Harms H."/>
            <person name="Alanjari M."/>
            <person name="Koenig G.M."/>
            <person name="Daniel R."/>
            <person name="Schaeberle T.F."/>
        </authorList>
    </citation>
    <scope>NUCLEOTIDE SEQUENCE [LARGE SCALE GENOMIC DNA]</scope>
    <source>
        <strain evidence="3 4">SWB007</strain>
    </source>
</reference>
<sequence length="122" mass="12365">MPTPRLSRYLLVLLLGSGLGVAVSCFAPPSDDVLFSCEFDGDDKCPPDYACEADDCCHRVGSEVKVNEGNWGSCALGGNSGGTTTGPGTTDETGSDTQTGTDTSTDTGSETDTGTDTGTDGP</sequence>
<proteinExistence type="predicted"/>
<feature type="signal peptide" evidence="2">
    <location>
        <begin position="1"/>
        <end position="27"/>
    </location>
</feature>
<accession>A0A2S9YWC4</accession>
<keyword evidence="2" id="KW-0732">Signal</keyword>
<comment type="caution">
    <text evidence="3">The sequence shown here is derived from an EMBL/GenBank/DDBJ whole genome shotgun (WGS) entry which is preliminary data.</text>
</comment>
<dbReference type="AlphaFoldDB" id="A0A2S9YWC4"/>
<dbReference type="EMBL" id="PVNL01000026">
    <property type="protein sequence ID" value="PRQ09383.1"/>
    <property type="molecule type" value="Genomic_DNA"/>
</dbReference>
<dbReference type="PROSITE" id="PS51257">
    <property type="entry name" value="PROKAR_LIPOPROTEIN"/>
    <property type="match status" value="1"/>
</dbReference>